<keyword evidence="1" id="KW-0732">Signal</keyword>
<keyword evidence="3" id="KW-1185">Reference proteome</keyword>
<name>A0A9P9E6T9_9PLEO</name>
<accession>A0A9P9E6T9</accession>
<dbReference type="OrthoDB" id="3774233at2759"/>
<dbReference type="Proteomes" id="UP000700596">
    <property type="component" value="Unassembled WGS sequence"/>
</dbReference>
<protein>
    <submittedName>
        <fullName evidence="2">Uncharacterized protein</fullName>
    </submittedName>
</protein>
<dbReference type="AlphaFoldDB" id="A0A9P9E6T9"/>
<proteinExistence type="predicted"/>
<dbReference type="EMBL" id="JAGMWT010000003">
    <property type="protein sequence ID" value="KAH7131842.1"/>
    <property type="molecule type" value="Genomic_DNA"/>
</dbReference>
<sequence>MRAQAILSTAGLLALYAQGAAGGLVSNDRIKVFLFAAPAFWQEVAVDAYKNVCIDLDNNLIDGRVQSILIGGHSVPEVMSRDDSWYCTFYDNYDCIGDVNGTMIFSAGVNNLRSVGWQKKIHALMCQIENV</sequence>
<evidence type="ECO:0000256" key="1">
    <source>
        <dbReference type="SAM" id="SignalP"/>
    </source>
</evidence>
<evidence type="ECO:0000313" key="2">
    <source>
        <dbReference type="EMBL" id="KAH7131842.1"/>
    </source>
</evidence>
<comment type="caution">
    <text evidence="2">The sequence shown here is derived from an EMBL/GenBank/DDBJ whole genome shotgun (WGS) entry which is preliminary data.</text>
</comment>
<evidence type="ECO:0000313" key="3">
    <source>
        <dbReference type="Proteomes" id="UP000700596"/>
    </source>
</evidence>
<gene>
    <name evidence="2" type="ORF">B0J11DRAFT_428007</name>
</gene>
<reference evidence="2" key="1">
    <citation type="journal article" date="2021" name="Nat. Commun.">
        <title>Genetic determinants of endophytism in the Arabidopsis root mycobiome.</title>
        <authorList>
            <person name="Mesny F."/>
            <person name="Miyauchi S."/>
            <person name="Thiergart T."/>
            <person name="Pickel B."/>
            <person name="Atanasova L."/>
            <person name="Karlsson M."/>
            <person name="Huettel B."/>
            <person name="Barry K.W."/>
            <person name="Haridas S."/>
            <person name="Chen C."/>
            <person name="Bauer D."/>
            <person name="Andreopoulos W."/>
            <person name="Pangilinan J."/>
            <person name="LaButti K."/>
            <person name="Riley R."/>
            <person name="Lipzen A."/>
            <person name="Clum A."/>
            <person name="Drula E."/>
            <person name="Henrissat B."/>
            <person name="Kohler A."/>
            <person name="Grigoriev I.V."/>
            <person name="Martin F.M."/>
            <person name="Hacquard S."/>
        </authorList>
    </citation>
    <scope>NUCLEOTIDE SEQUENCE</scope>
    <source>
        <strain evidence="2">MPI-CAGE-CH-0243</strain>
    </source>
</reference>
<feature type="signal peptide" evidence="1">
    <location>
        <begin position="1"/>
        <end position="22"/>
    </location>
</feature>
<organism evidence="2 3">
    <name type="scientific">Dendryphion nanum</name>
    <dbReference type="NCBI Taxonomy" id="256645"/>
    <lineage>
        <taxon>Eukaryota</taxon>
        <taxon>Fungi</taxon>
        <taxon>Dikarya</taxon>
        <taxon>Ascomycota</taxon>
        <taxon>Pezizomycotina</taxon>
        <taxon>Dothideomycetes</taxon>
        <taxon>Pleosporomycetidae</taxon>
        <taxon>Pleosporales</taxon>
        <taxon>Torulaceae</taxon>
        <taxon>Dendryphion</taxon>
    </lineage>
</organism>
<feature type="chain" id="PRO_5040494023" evidence="1">
    <location>
        <begin position="23"/>
        <end position="131"/>
    </location>
</feature>